<dbReference type="RefSeq" id="XP_023172545.1">
    <property type="nucleotide sequence ID" value="XM_023316777.2"/>
</dbReference>
<dbReference type="Proteomes" id="UP000504633">
    <property type="component" value="Unplaced"/>
</dbReference>
<feature type="region of interest" description="Disordered" evidence="1">
    <location>
        <begin position="122"/>
        <end position="142"/>
    </location>
</feature>
<keyword evidence="3" id="KW-1185">Reference proteome</keyword>
<gene>
    <name evidence="4" type="primary">LOC111600587</name>
</gene>
<evidence type="ECO:0000256" key="2">
    <source>
        <dbReference type="SAM" id="SignalP"/>
    </source>
</evidence>
<feature type="signal peptide" evidence="2">
    <location>
        <begin position="1"/>
        <end position="23"/>
    </location>
</feature>
<feature type="region of interest" description="Disordered" evidence="1">
    <location>
        <begin position="76"/>
        <end position="107"/>
    </location>
</feature>
<dbReference type="GeneID" id="111600587"/>
<evidence type="ECO:0000256" key="1">
    <source>
        <dbReference type="SAM" id="MobiDB-lite"/>
    </source>
</evidence>
<sequence>MFGSRRHLLLLVCLSALFCLSLAELAETEVIKDDVIEIANKTQKVIRVSPLELPSKEDRTPGSHMNSELFQIQTLQRGAKHPRQRLYMDSRRMRSRPRISESSGEAMQPALKFSYTPELKAFPKQKPKKKQQKQLHYPLEPSPTTVVEPLPVQMTPGPYPIYYVLSKTNGRFGKFPIKSFRSPAEFAKYLIKSKAEPIPRTQRFEAGDDQGKVIGSR</sequence>
<protein>
    <submittedName>
        <fullName evidence="4">Uncharacterized protein LOC111600587 isoform X1</fullName>
    </submittedName>
</protein>
<feature type="region of interest" description="Disordered" evidence="1">
    <location>
        <begin position="198"/>
        <end position="217"/>
    </location>
</feature>
<dbReference type="AlphaFoldDB" id="A0A6J1LWE0"/>
<dbReference type="OrthoDB" id="7779229at2759"/>
<feature type="compositionally biased region" description="Basic and acidic residues" evidence="1">
    <location>
        <begin position="198"/>
        <end position="211"/>
    </location>
</feature>
<evidence type="ECO:0000313" key="4">
    <source>
        <dbReference type="RefSeq" id="XP_023172545.1"/>
    </source>
</evidence>
<keyword evidence="2" id="KW-0732">Signal</keyword>
<accession>A0A6J1LWE0</accession>
<evidence type="ECO:0000313" key="3">
    <source>
        <dbReference type="Proteomes" id="UP000504633"/>
    </source>
</evidence>
<feature type="chain" id="PRO_5026749922" evidence="2">
    <location>
        <begin position="24"/>
        <end position="217"/>
    </location>
</feature>
<reference evidence="4" key="1">
    <citation type="submission" date="2025-08" db="UniProtKB">
        <authorList>
            <consortium name="RefSeq"/>
        </authorList>
    </citation>
    <scope>IDENTIFICATION</scope>
    <source>
        <strain evidence="4">15085-1641.00</strain>
        <tissue evidence="4">Whole body</tissue>
    </source>
</reference>
<proteinExistence type="predicted"/>
<dbReference type="OMA" id="GPYPIYY"/>
<dbReference type="KEGG" id="dhe:111600587"/>
<feature type="compositionally biased region" description="Basic residues" evidence="1">
    <location>
        <begin position="123"/>
        <end position="133"/>
    </location>
</feature>
<name>A0A6J1LWE0_DROHY</name>
<organism evidence="3 4">
    <name type="scientific">Drosophila hydei</name>
    <name type="common">Fruit fly</name>
    <dbReference type="NCBI Taxonomy" id="7224"/>
    <lineage>
        <taxon>Eukaryota</taxon>
        <taxon>Metazoa</taxon>
        <taxon>Ecdysozoa</taxon>
        <taxon>Arthropoda</taxon>
        <taxon>Hexapoda</taxon>
        <taxon>Insecta</taxon>
        <taxon>Pterygota</taxon>
        <taxon>Neoptera</taxon>
        <taxon>Endopterygota</taxon>
        <taxon>Diptera</taxon>
        <taxon>Brachycera</taxon>
        <taxon>Muscomorpha</taxon>
        <taxon>Ephydroidea</taxon>
        <taxon>Drosophilidae</taxon>
        <taxon>Drosophila</taxon>
    </lineage>
</organism>